<dbReference type="GO" id="GO:0001522">
    <property type="term" value="P:pseudouridine synthesis"/>
    <property type="evidence" value="ECO:0007669"/>
    <property type="project" value="InterPro"/>
</dbReference>
<protein>
    <submittedName>
        <fullName evidence="1">Uncharacterized protein</fullName>
    </submittedName>
</protein>
<accession>A0AA36HQ15</accession>
<dbReference type="Gene3D" id="3.30.2350.10">
    <property type="entry name" value="Pseudouridine synthase"/>
    <property type="match status" value="1"/>
</dbReference>
<reference evidence="1" key="1">
    <citation type="submission" date="2023-08" db="EMBL/GenBank/DDBJ databases">
        <authorList>
            <person name="Chen Y."/>
            <person name="Shah S."/>
            <person name="Dougan E. K."/>
            <person name="Thang M."/>
            <person name="Chan C."/>
        </authorList>
    </citation>
    <scope>NUCLEOTIDE SEQUENCE</scope>
</reference>
<dbReference type="Proteomes" id="UP001178507">
    <property type="component" value="Unassembled WGS sequence"/>
</dbReference>
<dbReference type="GO" id="GO:0003723">
    <property type="term" value="F:RNA binding"/>
    <property type="evidence" value="ECO:0007669"/>
    <property type="project" value="InterPro"/>
</dbReference>
<comment type="caution">
    <text evidence="1">The sequence shown here is derived from an EMBL/GenBank/DDBJ whole genome shotgun (WGS) entry which is preliminary data.</text>
</comment>
<dbReference type="InterPro" id="IPR020103">
    <property type="entry name" value="PsdUridine_synth_cat_dom_sf"/>
</dbReference>
<proteinExistence type="predicted"/>
<gene>
    <name evidence="1" type="ORF">EVOR1521_LOCUS3097</name>
</gene>
<name>A0AA36HQ15_9DINO</name>
<sequence>MTPMTHIDDEVSGLVVLARHEKARIVCTDWVENQKFTFEFVAICTGTVEKGHYRHFYLKKQSKDGQLPRPTLYDEIPPEAIHVRADYDDWHVVTMEVVACAELDGGYAALRIRTNETGPFQERIRTQLAMLGAPVLNDKAATRFVNLNQEVAKAAGLLPQPRSKQSRQPLSIVPGQGHSEVTTAVAAAAPMGGAVDEEVLQGPYGYKLQLLPGAKMAASRGIPQTPMEKVPVALHLARMEFMGRVITCAPPPYWPEGAAAAVATRLTTKDIKSNIMDFLVLQGGWSTIRVIGGKFGVKVDWLEKHFPVLRSKSRIFASESAMKEWEAEERVKRGKKSWGLGIRTRREKHKKKMWQLRERFLPPEQWGKRKLPWFKEIKRGLAKPVDDYLGRTNL</sequence>
<evidence type="ECO:0000313" key="2">
    <source>
        <dbReference type="Proteomes" id="UP001178507"/>
    </source>
</evidence>
<dbReference type="EMBL" id="CAUJNA010000180">
    <property type="protein sequence ID" value="CAJ1373211.1"/>
    <property type="molecule type" value="Genomic_DNA"/>
</dbReference>
<organism evidence="1 2">
    <name type="scientific">Effrenium voratum</name>
    <dbReference type="NCBI Taxonomy" id="2562239"/>
    <lineage>
        <taxon>Eukaryota</taxon>
        <taxon>Sar</taxon>
        <taxon>Alveolata</taxon>
        <taxon>Dinophyceae</taxon>
        <taxon>Suessiales</taxon>
        <taxon>Symbiodiniaceae</taxon>
        <taxon>Effrenium</taxon>
    </lineage>
</organism>
<keyword evidence="2" id="KW-1185">Reference proteome</keyword>
<dbReference type="SUPFAM" id="SSF55120">
    <property type="entry name" value="Pseudouridine synthase"/>
    <property type="match status" value="1"/>
</dbReference>
<evidence type="ECO:0000313" key="1">
    <source>
        <dbReference type="EMBL" id="CAJ1373211.1"/>
    </source>
</evidence>
<dbReference type="AlphaFoldDB" id="A0AA36HQ15"/>
<dbReference type="GO" id="GO:0009982">
    <property type="term" value="F:pseudouridine synthase activity"/>
    <property type="evidence" value="ECO:0007669"/>
    <property type="project" value="InterPro"/>
</dbReference>